<dbReference type="InterPro" id="IPR049516">
    <property type="entry name" value="FAD-depend_C"/>
</dbReference>
<evidence type="ECO:0000259" key="2">
    <source>
        <dbReference type="Pfam" id="PF21688"/>
    </source>
</evidence>
<dbReference type="InterPro" id="IPR036188">
    <property type="entry name" value="FAD/NAD-bd_sf"/>
</dbReference>
<keyword evidence="1" id="KW-0472">Membrane</keyword>
<dbReference type="GeneID" id="93163336"/>
<reference evidence="3 4" key="1">
    <citation type="submission" date="2011-04" db="EMBL/GenBank/DDBJ databases">
        <title>The Genome Sequence of Clostridium citroniae WAL-19142.</title>
        <authorList>
            <consortium name="The Broad Institute Genome Sequencing Platform"/>
            <person name="Earl A."/>
            <person name="Ward D."/>
            <person name="Feldgarden M."/>
            <person name="Gevers D."/>
            <person name="Warren Y.A."/>
            <person name="Tyrrell K.L."/>
            <person name="Citron D.M."/>
            <person name="Goldstein E.J."/>
            <person name="Daigneault M."/>
            <person name="Allen-Vercoe E."/>
            <person name="Young S.K."/>
            <person name="Zeng Q."/>
            <person name="Gargeya S."/>
            <person name="Fitzgerald M."/>
            <person name="Haas B."/>
            <person name="Abouelleil A."/>
            <person name="Alvarado L."/>
            <person name="Arachchi H.M."/>
            <person name="Berlin A."/>
            <person name="Brown A."/>
            <person name="Chapman S.B."/>
            <person name="Chen Z."/>
            <person name="Dunbar C."/>
            <person name="Freedman E."/>
            <person name="Gearin G."/>
            <person name="Gellesch M."/>
            <person name="Goldberg J."/>
            <person name="Griggs A."/>
            <person name="Gujja S."/>
            <person name="Heilman E.R."/>
            <person name="Heiman D."/>
            <person name="Howarth C."/>
            <person name="Larson L."/>
            <person name="Lui A."/>
            <person name="MacDonald P.J."/>
            <person name="Mehta T."/>
            <person name="Montmayeur A."/>
            <person name="Murphy C."/>
            <person name="Neiman D."/>
            <person name="Pearson M."/>
            <person name="Priest M."/>
            <person name="Roberts A."/>
            <person name="Saif S."/>
            <person name="Shea T."/>
            <person name="Shenoy N."/>
            <person name="Sisk P."/>
            <person name="Stolte C."/>
            <person name="Sykes S."/>
            <person name="White J."/>
            <person name="Yandava C."/>
            <person name="Wortman J."/>
            <person name="Nusbaum C."/>
            <person name="Birren B."/>
        </authorList>
    </citation>
    <scope>NUCLEOTIDE SEQUENCE [LARGE SCALE GENOMIC DNA]</scope>
    <source>
        <strain evidence="3 4">WAL-19142</strain>
    </source>
</reference>
<feature type="domain" description="FAD-dependent protein C-terminal" evidence="2">
    <location>
        <begin position="257"/>
        <end position="416"/>
    </location>
</feature>
<dbReference type="EMBL" id="ADLK01000022">
    <property type="protein sequence ID" value="KMW18741.1"/>
    <property type="molecule type" value="Genomic_DNA"/>
</dbReference>
<dbReference type="PANTHER" id="PTHR43106:SF1">
    <property type="entry name" value="DEHYDROGENASE-RELATED"/>
    <property type="match status" value="1"/>
</dbReference>
<accession>A0A0J9C2T6</accession>
<dbReference type="PRINTS" id="PR00368">
    <property type="entry name" value="FADPNR"/>
</dbReference>
<keyword evidence="1" id="KW-1133">Transmembrane helix</keyword>
<dbReference type="SUPFAM" id="SSF51905">
    <property type="entry name" value="FAD/NAD(P)-binding domain"/>
    <property type="match status" value="1"/>
</dbReference>
<dbReference type="Proteomes" id="UP000037392">
    <property type="component" value="Unassembled WGS sequence"/>
</dbReference>
<dbReference type="Pfam" id="PF01946">
    <property type="entry name" value="Thi4"/>
    <property type="match status" value="1"/>
</dbReference>
<dbReference type="InterPro" id="IPR028348">
    <property type="entry name" value="FAD-binding_protein"/>
</dbReference>
<dbReference type="PANTHER" id="PTHR43106">
    <property type="entry name" value="DEHYDROGENASE-RELATED"/>
    <property type="match status" value="1"/>
</dbReference>
<evidence type="ECO:0000256" key="1">
    <source>
        <dbReference type="SAM" id="Phobius"/>
    </source>
</evidence>
<evidence type="ECO:0000313" key="3">
    <source>
        <dbReference type="EMBL" id="KMW18741.1"/>
    </source>
</evidence>
<protein>
    <recommendedName>
        <fullName evidence="2">FAD-dependent protein C-terminal domain-containing protein</fullName>
    </recommendedName>
</protein>
<dbReference type="Pfam" id="PF21688">
    <property type="entry name" value="FAD-depend_C"/>
    <property type="match status" value="1"/>
</dbReference>
<sequence>MNPTKNFDVIIIGAGPSGIFCAYELIQKKPDMKILMVEKGRPIEKRVCPKRTTKVCVGCKPCSITTGFAGAGAFSDGKLSLSPDVGGNLPEILGYDKTIELLKESDNIYLKFGADTNVYGLDKQKEIEEIRRKAINANLKLIECPIRHLGTEEGYKIYTRLQEHLLAQGVTMEFNTMVKDIIIEEDRVKGVLTDKDETCYAPEIVSAIGREGSDWFSHICGDHGIETQVGTVDIGVRVEVRDEVMKFLNDNLYEAKLVYYTPTFDDKVRTFCTNPSGEVATEYYENGLAVVNGHAYKSKEYKTNNTNFALLVSKNFTKPFNEPIEYGKHIAQLSNMLCGGRIMVQTFGDFQRGRRTTEERLCRNNLIPTLKDAVPGDLSLVFPHRIMTDIKEMLLALDKVTPGIASDETLLYGVEVKFYSNKVVVNTDFETSIKGLRAIGDGASVTRGLQQASANGISVARSILKQMEA</sequence>
<gene>
    <name evidence="3" type="ORF">HMPREF9470_02845</name>
</gene>
<proteinExistence type="predicted"/>
<comment type="caution">
    <text evidence="3">The sequence shown here is derived from an EMBL/GenBank/DDBJ whole genome shotgun (WGS) entry which is preliminary data.</text>
</comment>
<dbReference type="RefSeq" id="WP_007865276.1">
    <property type="nucleotide sequence ID" value="NZ_KQ235878.1"/>
</dbReference>
<dbReference type="OrthoDB" id="9762921at2"/>
<dbReference type="AlphaFoldDB" id="A0A0J9C2T6"/>
<dbReference type="Gene3D" id="3.50.50.60">
    <property type="entry name" value="FAD/NAD(P)-binding domain"/>
    <property type="match status" value="2"/>
</dbReference>
<organism evidence="3 4">
    <name type="scientific">[Clostridium] citroniae WAL-19142</name>
    <dbReference type="NCBI Taxonomy" id="742734"/>
    <lineage>
        <taxon>Bacteria</taxon>
        <taxon>Bacillati</taxon>
        <taxon>Bacillota</taxon>
        <taxon>Clostridia</taxon>
        <taxon>Lachnospirales</taxon>
        <taxon>Lachnospiraceae</taxon>
        <taxon>Enterocloster</taxon>
    </lineage>
</organism>
<name>A0A0J9C2T6_9FIRM</name>
<evidence type="ECO:0000313" key="4">
    <source>
        <dbReference type="Proteomes" id="UP000037392"/>
    </source>
</evidence>
<dbReference type="PATRIC" id="fig|742734.4.peg.3047"/>
<keyword evidence="1" id="KW-0812">Transmembrane</keyword>
<feature type="transmembrane region" description="Helical" evidence="1">
    <location>
        <begin position="6"/>
        <end position="26"/>
    </location>
</feature>
<dbReference type="PIRSF" id="PIRSF038984">
    <property type="entry name" value="FAD_binding_protein"/>
    <property type="match status" value="1"/>
</dbReference>